<protein>
    <submittedName>
        <fullName evidence="2">Uncharacterized protein</fullName>
    </submittedName>
</protein>
<feature type="transmembrane region" description="Helical" evidence="1">
    <location>
        <begin position="51"/>
        <end position="76"/>
    </location>
</feature>
<evidence type="ECO:0000256" key="1">
    <source>
        <dbReference type="SAM" id="Phobius"/>
    </source>
</evidence>
<gene>
    <name evidence="2" type="ORF">Slati_0817500</name>
</gene>
<reference evidence="2" key="2">
    <citation type="journal article" date="2024" name="Plant">
        <title>Genomic evolution and insights into agronomic trait innovations of Sesamum species.</title>
        <authorList>
            <person name="Miao H."/>
            <person name="Wang L."/>
            <person name="Qu L."/>
            <person name="Liu H."/>
            <person name="Sun Y."/>
            <person name="Le M."/>
            <person name="Wang Q."/>
            <person name="Wei S."/>
            <person name="Zheng Y."/>
            <person name="Lin W."/>
            <person name="Duan Y."/>
            <person name="Cao H."/>
            <person name="Xiong S."/>
            <person name="Wang X."/>
            <person name="Wei L."/>
            <person name="Li C."/>
            <person name="Ma Q."/>
            <person name="Ju M."/>
            <person name="Zhao R."/>
            <person name="Li G."/>
            <person name="Mu C."/>
            <person name="Tian Q."/>
            <person name="Mei H."/>
            <person name="Zhang T."/>
            <person name="Gao T."/>
            <person name="Zhang H."/>
        </authorList>
    </citation>
    <scope>NUCLEOTIDE SEQUENCE</scope>
    <source>
        <strain evidence="2">KEN1</strain>
    </source>
</reference>
<organism evidence="2">
    <name type="scientific">Sesamum latifolium</name>
    <dbReference type="NCBI Taxonomy" id="2727402"/>
    <lineage>
        <taxon>Eukaryota</taxon>
        <taxon>Viridiplantae</taxon>
        <taxon>Streptophyta</taxon>
        <taxon>Embryophyta</taxon>
        <taxon>Tracheophyta</taxon>
        <taxon>Spermatophyta</taxon>
        <taxon>Magnoliopsida</taxon>
        <taxon>eudicotyledons</taxon>
        <taxon>Gunneridae</taxon>
        <taxon>Pentapetalae</taxon>
        <taxon>asterids</taxon>
        <taxon>lamiids</taxon>
        <taxon>Lamiales</taxon>
        <taxon>Pedaliaceae</taxon>
        <taxon>Sesamum</taxon>
    </lineage>
</organism>
<dbReference type="EMBL" id="JACGWN010000003">
    <property type="protein sequence ID" value="KAL0454783.1"/>
    <property type="molecule type" value="Genomic_DNA"/>
</dbReference>
<comment type="caution">
    <text evidence="2">The sequence shown here is derived from an EMBL/GenBank/DDBJ whole genome shotgun (WGS) entry which is preliminary data.</text>
</comment>
<accession>A0AAW2XL01</accession>
<dbReference type="AlphaFoldDB" id="A0AAW2XL01"/>
<keyword evidence="1" id="KW-1133">Transmembrane helix</keyword>
<reference evidence="2" key="1">
    <citation type="submission" date="2020-06" db="EMBL/GenBank/DDBJ databases">
        <authorList>
            <person name="Li T."/>
            <person name="Hu X."/>
            <person name="Zhang T."/>
            <person name="Song X."/>
            <person name="Zhang H."/>
            <person name="Dai N."/>
            <person name="Sheng W."/>
            <person name="Hou X."/>
            <person name="Wei L."/>
        </authorList>
    </citation>
    <scope>NUCLEOTIDE SEQUENCE</scope>
    <source>
        <strain evidence="2">KEN1</strain>
        <tissue evidence="2">Leaf</tissue>
    </source>
</reference>
<keyword evidence="1" id="KW-0812">Transmembrane</keyword>
<proteinExistence type="predicted"/>
<keyword evidence="1" id="KW-0472">Membrane</keyword>
<evidence type="ECO:0000313" key="2">
    <source>
        <dbReference type="EMBL" id="KAL0454783.1"/>
    </source>
</evidence>
<name>A0AAW2XL01_9LAMI</name>
<sequence length="175" mass="20068">MSFPAPVLTPRFDLPAVFLTMTGTVHRADVDTLSLRSTPQLVFAALSSGSLFEIFQCALSYFSIFPGFLLLLLLWWKNRKRLKVVKSLREELQEMCSQVLVFRKSSKDGEVRLKEVEAKFQEGINILKAQLMEDENRAIMLTLKNDVQKNNECSSLCQRTGRGLHDWLIFCHIDI</sequence>